<dbReference type="EMBL" id="DF237454">
    <property type="protein sequence ID" value="GAQ89273.1"/>
    <property type="molecule type" value="Genomic_DNA"/>
</dbReference>
<accession>A0A1Y1IF76</accession>
<dbReference type="AlphaFoldDB" id="A0A1Y1IF76"/>
<protein>
    <submittedName>
        <fullName evidence="1">Uncharacterized protein</fullName>
    </submittedName>
</protein>
<proteinExistence type="predicted"/>
<name>A0A1Y1IF76_KLENI</name>
<reference evidence="1 2" key="1">
    <citation type="journal article" date="2014" name="Nat. Commun.">
        <title>Klebsormidium flaccidum genome reveals primary factors for plant terrestrial adaptation.</title>
        <authorList>
            <person name="Hori K."/>
            <person name="Maruyama F."/>
            <person name="Fujisawa T."/>
            <person name="Togashi T."/>
            <person name="Yamamoto N."/>
            <person name="Seo M."/>
            <person name="Sato S."/>
            <person name="Yamada T."/>
            <person name="Mori H."/>
            <person name="Tajima N."/>
            <person name="Moriyama T."/>
            <person name="Ikeuchi M."/>
            <person name="Watanabe M."/>
            <person name="Wada H."/>
            <person name="Kobayashi K."/>
            <person name="Saito M."/>
            <person name="Masuda T."/>
            <person name="Sasaki-Sekimoto Y."/>
            <person name="Mashiguchi K."/>
            <person name="Awai K."/>
            <person name="Shimojima M."/>
            <person name="Masuda S."/>
            <person name="Iwai M."/>
            <person name="Nobusawa T."/>
            <person name="Narise T."/>
            <person name="Kondo S."/>
            <person name="Saito H."/>
            <person name="Sato R."/>
            <person name="Murakawa M."/>
            <person name="Ihara Y."/>
            <person name="Oshima-Yamada Y."/>
            <person name="Ohtaka K."/>
            <person name="Satoh M."/>
            <person name="Sonobe K."/>
            <person name="Ishii M."/>
            <person name="Ohtani R."/>
            <person name="Kanamori-Sato M."/>
            <person name="Honoki R."/>
            <person name="Miyazaki D."/>
            <person name="Mochizuki H."/>
            <person name="Umetsu J."/>
            <person name="Higashi K."/>
            <person name="Shibata D."/>
            <person name="Kamiya Y."/>
            <person name="Sato N."/>
            <person name="Nakamura Y."/>
            <person name="Tabata S."/>
            <person name="Ida S."/>
            <person name="Kurokawa K."/>
            <person name="Ohta H."/>
        </authorList>
    </citation>
    <scope>NUCLEOTIDE SEQUENCE [LARGE SCALE GENOMIC DNA]</scope>
    <source>
        <strain evidence="1 2">NIES-2285</strain>
    </source>
</reference>
<evidence type="ECO:0000313" key="2">
    <source>
        <dbReference type="Proteomes" id="UP000054558"/>
    </source>
</evidence>
<gene>
    <name evidence="1" type="ORF">KFL_005050100</name>
</gene>
<organism evidence="1 2">
    <name type="scientific">Klebsormidium nitens</name>
    <name type="common">Green alga</name>
    <name type="synonym">Ulothrix nitens</name>
    <dbReference type="NCBI Taxonomy" id="105231"/>
    <lineage>
        <taxon>Eukaryota</taxon>
        <taxon>Viridiplantae</taxon>
        <taxon>Streptophyta</taxon>
        <taxon>Klebsormidiophyceae</taxon>
        <taxon>Klebsormidiales</taxon>
        <taxon>Klebsormidiaceae</taxon>
        <taxon>Klebsormidium</taxon>
    </lineage>
</organism>
<evidence type="ECO:0000313" key="1">
    <source>
        <dbReference type="EMBL" id="GAQ89273.1"/>
    </source>
</evidence>
<sequence>MGGPERWGKSILSRVPERAQRKFSKSKLTEPAFKGEAAESKLSARQAREQVSWSCTRRRPENSLAPGISFGDILPLAKMPMYVMRSTVRSGYNVRPRRELKGPFLLVSSYISVECLIGLGLKRGQFAVQ</sequence>
<keyword evidence="2" id="KW-1185">Reference proteome</keyword>
<dbReference type="Proteomes" id="UP000054558">
    <property type="component" value="Unassembled WGS sequence"/>
</dbReference>